<dbReference type="InterPro" id="IPR000792">
    <property type="entry name" value="Tscrpt_reg_LuxR_C"/>
</dbReference>
<evidence type="ECO:0000256" key="1">
    <source>
        <dbReference type="ARBA" id="ARBA00023015"/>
    </source>
</evidence>
<comment type="caution">
    <text evidence="5">The sequence shown here is derived from an EMBL/GenBank/DDBJ whole genome shotgun (WGS) entry which is preliminary data.</text>
</comment>
<evidence type="ECO:0000259" key="4">
    <source>
        <dbReference type="PROSITE" id="PS50043"/>
    </source>
</evidence>
<gene>
    <name evidence="5" type="ORF">HNR11_002359</name>
</gene>
<sequence>MSRLTTFLGRESELAAITAAASAVRASGEPRFILIEGHPGVGKTALLNEAVSRLTGWSRANVYLDAADQESPGYAATHLLRKKQRLRAPTEKAGLAALIQEQADGITEPVVLVIEDLQWMDSLSADVIYQTIREVEDVPMLSLVTGRLSTRPELLRLTRYTQTAGEAQRIVLEPFSRAELRALLQRETGLPISSNVAGRVHEGTGGLPAFVNYVIEKLTTQEEAVSAAALDAALRDLEKGQGPAKTQRLLIRQVAEEAPEDVRRALGLLALARYPLAVHELRELLGTDTLDVEALREFSLVQESMKSGRFSLQHRIFARCLVADLPREQKVDLHMRLARMEVGLASVRHQAHAALLDPSVADRPAIVTGLSDAASLASRSGETAETLELLRLAFEVERSGATLEALAFAALRAGTWIDIESTSSWMHTHDDIHPVLRRGVLARESLMRGDLEGTLGFLAGGLDLAAASPKALLSYADTVLQASRMAGLRGSYWHLFKVAERTVEALASLEAQLAAAEPIQDTAITAPEELLAEARGLRASLQLWRLLEGIGDAEQPHSFSSEVEVLLEDLRRVPGTESAQMLLLVARGALLRTAGHPTEAYADLITAIENWPGRNRRALAQAQIHMTYLLFEAGLWGEAQSFAESAASEVLDITEDNIAPMAFNAAHLVPAARGHREEQDWPFDLRAHIGRMTGTSLGKAGWGFIEAWGATSAQDHERVVSSVLALQVELNIWSRAITPAVLLGRSLFHTGRAQALPALITKIRGEEHSASVQRDYVLRHLRGLSALGAGKHPAAYEYLSAAMSTVSGIPSLKSTHVPGDGGALSIYRGLLALDLGHCVLLGMESLQEKVGEASEWVLWAASMFQSCGAEGLFHQADEVFRALRKPGSGASAGSERLRIIDLPEGLSSKARFALSALTTREREIALMVGQGLSNKDVAEELVLSVRTVEYHVANALGKLALESRHALRRMLQGEDEGDLRSA</sequence>
<dbReference type="RefSeq" id="WP_179442568.1">
    <property type="nucleotide sequence ID" value="NZ_BAAALK010000002.1"/>
</dbReference>
<dbReference type="Pfam" id="PF00196">
    <property type="entry name" value="GerE"/>
    <property type="match status" value="1"/>
</dbReference>
<accession>A0A7Z0J412</accession>
<dbReference type="PANTHER" id="PTHR44688:SF16">
    <property type="entry name" value="DNA-BINDING TRANSCRIPTIONAL ACTIVATOR DEVR_DOSR"/>
    <property type="match status" value="1"/>
</dbReference>
<dbReference type="Gene3D" id="3.40.50.300">
    <property type="entry name" value="P-loop containing nucleotide triphosphate hydrolases"/>
    <property type="match status" value="1"/>
</dbReference>
<dbReference type="InterPro" id="IPR016032">
    <property type="entry name" value="Sig_transdc_resp-reg_C-effctor"/>
</dbReference>
<dbReference type="SUPFAM" id="SSF52540">
    <property type="entry name" value="P-loop containing nucleoside triphosphate hydrolases"/>
    <property type="match status" value="1"/>
</dbReference>
<keyword evidence="3" id="KW-0804">Transcription</keyword>
<keyword evidence="1" id="KW-0805">Transcription regulation</keyword>
<dbReference type="PROSITE" id="PS50043">
    <property type="entry name" value="HTH_LUXR_2"/>
    <property type="match status" value="1"/>
</dbReference>
<dbReference type="CDD" id="cd06170">
    <property type="entry name" value="LuxR_C_like"/>
    <property type="match status" value="1"/>
</dbReference>
<evidence type="ECO:0000313" key="6">
    <source>
        <dbReference type="Proteomes" id="UP000560069"/>
    </source>
</evidence>
<dbReference type="GO" id="GO:0003677">
    <property type="term" value="F:DNA binding"/>
    <property type="evidence" value="ECO:0007669"/>
    <property type="project" value="UniProtKB-KW"/>
</dbReference>
<dbReference type="AlphaFoldDB" id="A0A7Z0J412"/>
<dbReference type="SMART" id="SM00421">
    <property type="entry name" value="HTH_LUXR"/>
    <property type="match status" value="1"/>
</dbReference>
<dbReference type="GO" id="GO:0006355">
    <property type="term" value="P:regulation of DNA-templated transcription"/>
    <property type="evidence" value="ECO:0007669"/>
    <property type="project" value="InterPro"/>
</dbReference>
<dbReference type="InterPro" id="IPR036388">
    <property type="entry name" value="WH-like_DNA-bd_sf"/>
</dbReference>
<protein>
    <submittedName>
        <fullName evidence="5">DNA-binding CsgD family transcriptional regulator/Cdc6-like AAA superfamily ATPase</fullName>
    </submittedName>
</protein>
<dbReference type="SUPFAM" id="SSF46894">
    <property type="entry name" value="C-terminal effector domain of the bipartite response regulators"/>
    <property type="match status" value="1"/>
</dbReference>
<feature type="domain" description="HTH luxR-type" evidence="4">
    <location>
        <begin position="910"/>
        <end position="975"/>
    </location>
</feature>
<dbReference type="Pfam" id="PF13191">
    <property type="entry name" value="AAA_16"/>
    <property type="match status" value="1"/>
</dbReference>
<name>A0A7Z0J412_9MICC</name>
<evidence type="ECO:0000256" key="2">
    <source>
        <dbReference type="ARBA" id="ARBA00023125"/>
    </source>
</evidence>
<dbReference type="EMBL" id="JACCFQ010000001">
    <property type="protein sequence ID" value="NYJ17825.1"/>
    <property type="molecule type" value="Genomic_DNA"/>
</dbReference>
<keyword evidence="6" id="KW-1185">Reference proteome</keyword>
<dbReference type="Gene3D" id="1.10.10.10">
    <property type="entry name" value="Winged helix-like DNA-binding domain superfamily/Winged helix DNA-binding domain"/>
    <property type="match status" value="1"/>
</dbReference>
<dbReference type="PROSITE" id="PS00622">
    <property type="entry name" value="HTH_LUXR_1"/>
    <property type="match status" value="1"/>
</dbReference>
<dbReference type="InterPro" id="IPR041664">
    <property type="entry name" value="AAA_16"/>
</dbReference>
<dbReference type="Proteomes" id="UP000560069">
    <property type="component" value="Unassembled WGS sequence"/>
</dbReference>
<organism evidence="5 6">
    <name type="scientific">Nesterenkonia sandarakina</name>
    <dbReference type="NCBI Taxonomy" id="272918"/>
    <lineage>
        <taxon>Bacteria</taxon>
        <taxon>Bacillati</taxon>
        <taxon>Actinomycetota</taxon>
        <taxon>Actinomycetes</taxon>
        <taxon>Micrococcales</taxon>
        <taxon>Micrococcaceae</taxon>
        <taxon>Nesterenkonia</taxon>
    </lineage>
</organism>
<keyword evidence="2 5" id="KW-0238">DNA-binding</keyword>
<evidence type="ECO:0000313" key="5">
    <source>
        <dbReference type="EMBL" id="NYJ17825.1"/>
    </source>
</evidence>
<evidence type="ECO:0000256" key="3">
    <source>
        <dbReference type="ARBA" id="ARBA00023163"/>
    </source>
</evidence>
<dbReference type="PANTHER" id="PTHR44688">
    <property type="entry name" value="DNA-BINDING TRANSCRIPTIONAL ACTIVATOR DEVR_DOSR"/>
    <property type="match status" value="1"/>
</dbReference>
<dbReference type="PRINTS" id="PR00038">
    <property type="entry name" value="HTHLUXR"/>
</dbReference>
<dbReference type="InterPro" id="IPR027417">
    <property type="entry name" value="P-loop_NTPase"/>
</dbReference>
<proteinExistence type="predicted"/>
<reference evidence="5 6" key="1">
    <citation type="submission" date="2020-07" db="EMBL/GenBank/DDBJ databases">
        <title>Sequencing the genomes of 1000 actinobacteria strains.</title>
        <authorList>
            <person name="Klenk H.-P."/>
        </authorList>
    </citation>
    <scope>NUCLEOTIDE SEQUENCE [LARGE SCALE GENOMIC DNA]</scope>
    <source>
        <strain evidence="5 6">DSM 15664</strain>
    </source>
</reference>